<evidence type="ECO:0000256" key="10">
    <source>
        <dbReference type="RuleBase" id="RU367107"/>
    </source>
</evidence>
<evidence type="ECO:0000256" key="5">
    <source>
        <dbReference type="ARBA" id="ARBA00023015"/>
    </source>
</evidence>
<proteinExistence type="inferred from homology"/>
<evidence type="ECO:0000256" key="11">
    <source>
        <dbReference type="SAM" id="MobiDB-lite"/>
    </source>
</evidence>
<evidence type="ECO:0000256" key="1">
    <source>
        <dbReference type="ARBA" id="ARBA00010467"/>
    </source>
</evidence>
<feature type="domain" description="TRF2-interacting telomeric protein/Rap1 C-terminal" evidence="13">
    <location>
        <begin position="411"/>
        <end position="476"/>
    </location>
</feature>
<comment type="function">
    <text evidence="10">Acts both as a regulator of telomere function and as a transcription regulator. Involved in the regulation of telomere length and protection as a component of the shelterin complex (telosome). Does not bind DNA directly: recruited to telomeric double-stranded 5'-TTAGGG-3' repeats via its interaction with terf2. Independently of its function in telomeres, also acts as a transcription regulator: recruited to extratelomeric 5'-TTAGGG-3' sites via its association with terf2 or other factors, and regulates gene expression.</text>
</comment>
<keyword evidence="7 10" id="KW-0804">Transcription</keyword>
<sequence length="479" mass="52754">MLSKQQDADTSKISPVLFMGVDGKPMSFFLRPSPAKAELQRLIVAGGGVLCSVQQPGAILLMNPVEGAAIPASTTHWYVSTRFIQDCVEKNEQLDLELYRINPASSPAQNTKENSSGGRQPYTAEEDAAILSYVSKYKAETGGNRIWQEMEKERLTSHSWQSMKYRYRVRLAKQQSEVVEKTAAEGESEAETMIDAPSTSAEDMPEEMLVCPQEEKEAVEPPMDEQPVGHPEETVEADSSDGPQQEPPPPEVADPQTAVSPQEEPRPEDSSLVQPDLPLLVKKKPRSSPPSTLPPPRRSARRQGQLHKSPSPEQYSRKLRSSKCEERPPASLLQSKRKKPAAQVDLKEVGGVEELPSKKARGEGDNAKVRPDSASGTELAPQEKRSKPKRQLGILEMAVEEFGLSSDDLVSVTKALLKTSGDFSEARLLLLDSIGSGQHWHCSDDDLLMSGDPVVREQLREKYGEEGIAKRIAFLELQA</sequence>
<feature type="domain" description="BRCT" evidence="14">
    <location>
        <begin position="17"/>
        <end position="100"/>
    </location>
</feature>
<dbReference type="CDD" id="cd11653">
    <property type="entry name" value="rap1_RCT"/>
    <property type="match status" value="1"/>
</dbReference>
<dbReference type="Pfam" id="PF11626">
    <property type="entry name" value="Rap1_C"/>
    <property type="match status" value="1"/>
</dbReference>
<accession>Q4RX33</accession>
<keyword evidence="6 10" id="KW-0010">Activator</keyword>
<dbReference type="InterPro" id="IPR015010">
    <property type="entry name" value="TERF2IP_Myb"/>
</dbReference>
<evidence type="ECO:0000256" key="2">
    <source>
        <dbReference type="ARBA" id="ARBA00017805"/>
    </source>
</evidence>
<dbReference type="Gene3D" id="1.10.10.60">
    <property type="entry name" value="Homeodomain-like"/>
    <property type="match status" value="1"/>
</dbReference>
<dbReference type="KEGG" id="tng:GSTEN00027584G001"/>
<evidence type="ECO:0000256" key="9">
    <source>
        <dbReference type="ARBA" id="ARBA00032471"/>
    </source>
</evidence>
<evidence type="ECO:0000256" key="4">
    <source>
        <dbReference type="ARBA" id="ARBA00022895"/>
    </source>
</evidence>
<feature type="domain" description="TERF2-interacting telomeric protein 1 Myb" evidence="12">
    <location>
        <begin position="122"/>
        <end position="177"/>
    </location>
</feature>
<reference evidence="15" key="1">
    <citation type="journal article" date="2004" name="Nature">
        <title>Genome duplication in the teleost fish Tetraodon nigroviridis reveals the early vertebrate proto-karyotype.</title>
        <authorList>
            <person name="Jaillon O."/>
            <person name="Aury J.-M."/>
            <person name="Brunet F."/>
            <person name="Petit J.-L."/>
            <person name="Stange-Thomann N."/>
            <person name="Mauceli E."/>
            <person name="Bouneau L."/>
            <person name="Fischer C."/>
            <person name="Ozouf-Costaz C."/>
            <person name="Bernot A."/>
            <person name="Nicaud S."/>
            <person name="Jaffe D."/>
            <person name="Fisher S."/>
            <person name="Lutfalla G."/>
            <person name="Dossat C."/>
            <person name="Segurens B."/>
            <person name="Dasilva C."/>
            <person name="Salanoubat M."/>
            <person name="Levy M."/>
            <person name="Boudet N."/>
            <person name="Castellano S."/>
            <person name="Anthouard V."/>
            <person name="Jubin C."/>
            <person name="Castelli V."/>
            <person name="Katinka M."/>
            <person name="Vacherie B."/>
            <person name="Biemont C."/>
            <person name="Skalli Z."/>
            <person name="Cattolico L."/>
            <person name="Poulain J."/>
            <person name="De Berardinis V."/>
            <person name="Cruaud C."/>
            <person name="Duprat S."/>
            <person name="Brottier P."/>
            <person name="Coutanceau J.-P."/>
            <person name="Gouzy J."/>
            <person name="Parra G."/>
            <person name="Lardier G."/>
            <person name="Chapple C."/>
            <person name="McKernan K.J."/>
            <person name="McEwan P."/>
            <person name="Bosak S."/>
            <person name="Kellis M."/>
            <person name="Volff J.-N."/>
            <person name="Guigo R."/>
            <person name="Zody M.C."/>
            <person name="Mesirov J."/>
            <person name="Lindblad-Toh K."/>
            <person name="Birren B."/>
            <person name="Nusbaum C."/>
            <person name="Kahn D."/>
            <person name="Robinson-Rechavi M."/>
            <person name="Laudet V."/>
            <person name="Schachter V."/>
            <person name="Quetier F."/>
            <person name="Saurin W."/>
            <person name="Scarpelli C."/>
            <person name="Wincker P."/>
            <person name="Lander E.S."/>
            <person name="Weissenbach J."/>
            <person name="Roest Crollius H."/>
        </authorList>
    </citation>
    <scope>NUCLEOTIDE SEQUENCE [LARGE SCALE GENOMIC DNA]</scope>
</reference>
<evidence type="ECO:0000259" key="14">
    <source>
        <dbReference type="Pfam" id="PF16589"/>
    </source>
</evidence>
<dbReference type="EMBL" id="CAAE01014979">
    <property type="protein sequence ID" value="CAG07049.1"/>
    <property type="molecule type" value="Genomic_DNA"/>
</dbReference>
<keyword evidence="5 10" id="KW-0805">Transcription regulation</keyword>
<keyword evidence="3 10" id="KW-0158">Chromosome</keyword>
<dbReference type="GO" id="GO:0031848">
    <property type="term" value="P:protection from non-homologous end joining at telomere"/>
    <property type="evidence" value="ECO:0007669"/>
    <property type="project" value="TreeGrafter"/>
</dbReference>
<dbReference type="AlphaFoldDB" id="Q4RX33"/>
<feature type="compositionally biased region" description="Pro residues" evidence="11">
    <location>
        <begin position="287"/>
        <end position="297"/>
    </location>
</feature>
<keyword evidence="8 10" id="KW-0539">Nucleus</keyword>
<comment type="subunit">
    <text evidence="10">Homodimer.</text>
</comment>
<dbReference type="CDD" id="cd11655">
    <property type="entry name" value="rap1_myb-like"/>
    <property type="match status" value="1"/>
</dbReference>
<reference evidence="15" key="2">
    <citation type="submission" date="2004-02" db="EMBL/GenBank/DDBJ databases">
        <authorList>
            <consortium name="Genoscope"/>
            <consortium name="Whitehead Institute Centre for Genome Research"/>
        </authorList>
    </citation>
    <scope>NUCLEOTIDE SEQUENCE</scope>
</reference>
<evidence type="ECO:0000256" key="8">
    <source>
        <dbReference type="ARBA" id="ARBA00023242"/>
    </source>
</evidence>
<organism evidence="15">
    <name type="scientific">Tetraodon nigroviridis</name>
    <name type="common">Spotted green pufferfish</name>
    <name type="synonym">Chelonodon nigroviridis</name>
    <dbReference type="NCBI Taxonomy" id="99883"/>
    <lineage>
        <taxon>Eukaryota</taxon>
        <taxon>Metazoa</taxon>
        <taxon>Chordata</taxon>
        <taxon>Craniata</taxon>
        <taxon>Vertebrata</taxon>
        <taxon>Euteleostomi</taxon>
        <taxon>Actinopterygii</taxon>
        <taxon>Neopterygii</taxon>
        <taxon>Teleostei</taxon>
        <taxon>Neoteleostei</taxon>
        <taxon>Acanthomorphata</taxon>
        <taxon>Eupercaria</taxon>
        <taxon>Tetraodontiformes</taxon>
        <taxon>Tetradontoidea</taxon>
        <taxon>Tetraodontidae</taxon>
        <taxon>Tetraodon</taxon>
    </lineage>
</organism>
<keyword evidence="4 10" id="KW-0779">Telomere</keyword>
<dbReference type="GO" id="GO:0006355">
    <property type="term" value="P:regulation of DNA-templated transcription"/>
    <property type="evidence" value="ECO:0007669"/>
    <property type="project" value="UniProtKB-UniRule"/>
</dbReference>
<dbReference type="GO" id="GO:0042162">
    <property type="term" value="F:telomeric DNA binding"/>
    <property type="evidence" value="ECO:0007669"/>
    <property type="project" value="TreeGrafter"/>
</dbReference>
<evidence type="ECO:0000259" key="12">
    <source>
        <dbReference type="Pfam" id="PF08914"/>
    </source>
</evidence>
<evidence type="ECO:0000259" key="13">
    <source>
        <dbReference type="Pfam" id="PF11626"/>
    </source>
</evidence>
<comment type="subcellular location">
    <subcellularLocation>
        <location evidence="10">Nucleus</location>
    </subcellularLocation>
    <subcellularLocation>
        <location evidence="10">Chromosome</location>
        <location evidence="10">Telomere</location>
    </subcellularLocation>
</comment>
<gene>
    <name evidence="15" type="ORF">GSTENG00027584001</name>
</gene>
<dbReference type="InterPro" id="IPR039595">
    <property type="entry name" value="TE2IP/Rap1"/>
</dbReference>
<evidence type="ECO:0000256" key="6">
    <source>
        <dbReference type="ARBA" id="ARBA00023159"/>
    </source>
</evidence>
<evidence type="ECO:0000313" key="15">
    <source>
        <dbReference type="EMBL" id="CAG07049.1"/>
    </source>
</evidence>
<feature type="region of interest" description="Disordered" evidence="11">
    <location>
        <begin position="180"/>
        <end position="388"/>
    </location>
</feature>
<evidence type="ECO:0000256" key="7">
    <source>
        <dbReference type="ARBA" id="ARBA00023163"/>
    </source>
</evidence>
<evidence type="ECO:0000256" key="3">
    <source>
        <dbReference type="ARBA" id="ARBA00022454"/>
    </source>
</evidence>
<protein>
    <recommendedName>
        <fullName evidence="2 10">Telomeric repeat-binding factor 2-interacting protein 1</fullName>
        <shortName evidence="10">TERF2-interacting telomeric protein 1</shortName>
    </recommendedName>
    <alternativeName>
        <fullName evidence="9 10">Repressor/activator protein 1 homolog</fullName>
    </alternativeName>
</protein>
<dbReference type="PANTHER" id="PTHR16466:SF6">
    <property type="entry name" value="TELOMERIC REPEAT-BINDING FACTOR 2-INTERACTING PROTEIN 1"/>
    <property type="match status" value="1"/>
</dbReference>
<dbReference type="Pfam" id="PF08914">
    <property type="entry name" value="Myb_Rap1"/>
    <property type="match status" value="1"/>
</dbReference>
<dbReference type="InterPro" id="IPR021661">
    <property type="entry name" value="Rap1_C"/>
</dbReference>
<dbReference type="FunFam" id="1.10.10.60:FF:000246">
    <property type="entry name" value="Telomeric repeat-binding factor 2-interacting protein 1"/>
    <property type="match status" value="1"/>
</dbReference>
<feature type="compositionally biased region" description="Basic and acidic residues" evidence="11">
    <location>
        <begin position="345"/>
        <end position="371"/>
    </location>
</feature>
<dbReference type="GO" id="GO:0010833">
    <property type="term" value="P:telomere maintenance via telomere lengthening"/>
    <property type="evidence" value="ECO:0007669"/>
    <property type="project" value="UniProtKB-UniRule"/>
</dbReference>
<dbReference type="SUPFAM" id="SSF46689">
    <property type="entry name" value="Homeodomain-like"/>
    <property type="match status" value="1"/>
</dbReference>
<dbReference type="InterPro" id="IPR001357">
    <property type="entry name" value="BRCT_dom"/>
</dbReference>
<comment type="similarity">
    <text evidence="1 10">Belongs to the RAP1 family.</text>
</comment>
<dbReference type="InterPro" id="IPR009057">
    <property type="entry name" value="Homeodomain-like_sf"/>
</dbReference>
<name>Q4RX33_TETNG</name>
<dbReference type="GO" id="GO:0070187">
    <property type="term" value="C:shelterin complex"/>
    <property type="evidence" value="ECO:0007669"/>
    <property type="project" value="TreeGrafter"/>
</dbReference>
<dbReference type="PANTHER" id="PTHR16466">
    <property type="entry name" value="TELOMERE REPEAT-BINDING FACTOR 2-INTERACTING PROTEIN 1"/>
    <property type="match status" value="1"/>
</dbReference>
<dbReference type="Pfam" id="PF16589">
    <property type="entry name" value="BRCT_2"/>
    <property type="match status" value="1"/>
</dbReference>
<dbReference type="GO" id="GO:0005654">
    <property type="term" value="C:nucleoplasm"/>
    <property type="evidence" value="ECO:0007669"/>
    <property type="project" value="UniProtKB-ARBA"/>
</dbReference>
<dbReference type="OrthoDB" id="435460at2759"/>